<gene>
    <name evidence="2" type="ORF">AVDCRST_MAG67-3970</name>
</gene>
<feature type="non-terminal residue" evidence="2">
    <location>
        <position position="1"/>
    </location>
</feature>
<name>A0A6J4TQ03_9ACTN</name>
<evidence type="ECO:0000256" key="1">
    <source>
        <dbReference type="SAM" id="MobiDB-lite"/>
    </source>
</evidence>
<dbReference type="AlphaFoldDB" id="A0A6J4TQ03"/>
<feature type="non-terminal residue" evidence="2">
    <location>
        <position position="60"/>
    </location>
</feature>
<proteinExistence type="predicted"/>
<accession>A0A6J4TQ03</accession>
<organism evidence="2">
    <name type="scientific">uncultured Solirubrobacteraceae bacterium</name>
    <dbReference type="NCBI Taxonomy" id="1162706"/>
    <lineage>
        <taxon>Bacteria</taxon>
        <taxon>Bacillati</taxon>
        <taxon>Actinomycetota</taxon>
        <taxon>Thermoleophilia</taxon>
        <taxon>Solirubrobacterales</taxon>
        <taxon>Solirubrobacteraceae</taxon>
        <taxon>environmental samples</taxon>
    </lineage>
</organism>
<evidence type="ECO:0000313" key="2">
    <source>
        <dbReference type="EMBL" id="CAA9529158.1"/>
    </source>
</evidence>
<reference evidence="2" key="1">
    <citation type="submission" date="2020-02" db="EMBL/GenBank/DDBJ databases">
        <authorList>
            <person name="Meier V. D."/>
        </authorList>
    </citation>
    <scope>NUCLEOTIDE SEQUENCE</scope>
    <source>
        <strain evidence="2">AVDCRST_MAG67</strain>
    </source>
</reference>
<feature type="region of interest" description="Disordered" evidence="1">
    <location>
        <begin position="1"/>
        <end position="60"/>
    </location>
</feature>
<protein>
    <submittedName>
        <fullName evidence="2">Uncharacterized protein</fullName>
    </submittedName>
</protein>
<sequence length="60" mass="6534">DARDHRGHVRSLAQRLDARPGGSAGRGGGRFHGDLGLRGDREHAQLRSRAVSLGERRPLL</sequence>
<dbReference type="EMBL" id="CADCVQ010000163">
    <property type="protein sequence ID" value="CAA9529158.1"/>
    <property type="molecule type" value="Genomic_DNA"/>
</dbReference>
<feature type="compositionally biased region" description="Basic and acidic residues" evidence="1">
    <location>
        <begin position="31"/>
        <end position="45"/>
    </location>
</feature>